<gene>
    <name evidence="1" type="ORF">SK3146_02025</name>
</gene>
<evidence type="ECO:0000313" key="2">
    <source>
        <dbReference type="Proteomes" id="UP001057134"/>
    </source>
</evidence>
<dbReference type="SUPFAM" id="SSF158430">
    <property type="entry name" value="Bacillus cereus metalloprotein-like"/>
    <property type="match status" value="2"/>
</dbReference>
<proteinExistence type="predicted"/>
<name>A0ABY4RLF7_9BACL</name>
<organism evidence="1 2">
    <name type="scientific">Paenibacillus konkukensis</name>
    <dbReference type="NCBI Taxonomy" id="2020716"/>
    <lineage>
        <taxon>Bacteria</taxon>
        <taxon>Bacillati</taxon>
        <taxon>Bacillota</taxon>
        <taxon>Bacilli</taxon>
        <taxon>Bacillales</taxon>
        <taxon>Paenibacillaceae</taxon>
        <taxon>Paenibacillus</taxon>
    </lineage>
</organism>
<dbReference type="Pfam" id="PF11155">
    <property type="entry name" value="DUF2935"/>
    <property type="match status" value="2"/>
</dbReference>
<reference evidence="1" key="1">
    <citation type="submission" date="2018-02" db="EMBL/GenBank/DDBJ databases">
        <authorList>
            <person name="Kim S.-K."/>
            <person name="Jung H.-I."/>
            <person name="Lee S.-W."/>
        </authorList>
    </citation>
    <scope>NUCLEOTIDE SEQUENCE</scope>
    <source>
        <strain evidence="1">SK3146</strain>
    </source>
</reference>
<dbReference type="Gene3D" id="1.20.1260.120">
    <property type="entry name" value="Protein of unknown function DUF2935"/>
    <property type="match status" value="1"/>
</dbReference>
<sequence length="303" mass="34791">MLIKNDLGIRPALPPLLRRRARKERSRLKEESSVEPSAYVSSASFEHPFWLQVCGDHARFIRDALAPSEEEEIGRAVCFIRTFDALLNDSRRPLNGASWVQLSEAAFRRVQELRAFKLHLLERSLDGRVVISLPPTFINHMVNEAEEYIRVLAFLRIGEPAPVFDEIHHHLVWLADAAGHAGSIAADLDMTERRLLELSRTFETHFTDFYLKAIEVAGYMRTRLKQFPALARFQKEVELEMALFREFLRELEELALSKEVLGTLSPLMPDHMAREECYYLIKLASLSNTRPPNCDPAKPRVEG</sequence>
<dbReference type="Proteomes" id="UP001057134">
    <property type="component" value="Chromosome"/>
</dbReference>
<protein>
    <recommendedName>
        <fullName evidence="3">DUF2935 domain-containing protein</fullName>
    </recommendedName>
</protein>
<dbReference type="InterPro" id="IPR021328">
    <property type="entry name" value="CotB-like"/>
</dbReference>
<keyword evidence="2" id="KW-1185">Reference proteome</keyword>
<dbReference type="EMBL" id="CP027059">
    <property type="protein sequence ID" value="UQZ82865.1"/>
    <property type="molecule type" value="Genomic_DNA"/>
</dbReference>
<reference evidence="1" key="2">
    <citation type="journal article" date="2021" name="J Anim Sci Technol">
        <title>Complete genome sequence of Paenibacillus konkukensis sp. nov. SK3146 as a potential probiotic strain.</title>
        <authorList>
            <person name="Jung H.I."/>
            <person name="Park S."/>
            <person name="Niu K.M."/>
            <person name="Lee S.W."/>
            <person name="Kothari D."/>
            <person name="Yi K.J."/>
            <person name="Kim S.K."/>
        </authorList>
    </citation>
    <scope>NUCLEOTIDE SEQUENCE</scope>
    <source>
        <strain evidence="1">SK3146</strain>
    </source>
</reference>
<evidence type="ECO:0000313" key="1">
    <source>
        <dbReference type="EMBL" id="UQZ82865.1"/>
    </source>
</evidence>
<evidence type="ECO:0008006" key="3">
    <source>
        <dbReference type="Google" id="ProtNLM"/>
    </source>
</evidence>
<accession>A0ABY4RLF7</accession>